<keyword evidence="15 23" id="KW-0406">Ion transport</keyword>
<evidence type="ECO:0000313" key="28">
    <source>
        <dbReference type="Proteomes" id="UP000054632"/>
    </source>
</evidence>
<evidence type="ECO:0000256" key="17">
    <source>
        <dbReference type="ARBA" id="ARBA00023144"/>
    </source>
</evidence>
<comment type="pathway">
    <text evidence="5">Carbohydrate metabolism; galactose metabolism.</text>
</comment>
<evidence type="ECO:0000256" key="21">
    <source>
        <dbReference type="ARBA" id="ARBA00023303"/>
    </source>
</evidence>
<dbReference type="CDD" id="cd05247">
    <property type="entry name" value="UDP_G4E_1_SDR_e"/>
    <property type="match status" value="1"/>
</dbReference>
<comment type="catalytic activity">
    <reaction evidence="2">
        <text>UDP-alpha-D-glucose = UDP-alpha-D-galactose</text>
        <dbReference type="Rhea" id="RHEA:22168"/>
        <dbReference type="ChEBI" id="CHEBI:58885"/>
        <dbReference type="ChEBI" id="CHEBI:66914"/>
        <dbReference type="EC" id="5.1.3.2"/>
    </reaction>
</comment>
<dbReference type="GO" id="GO:0005829">
    <property type="term" value="C:cytosol"/>
    <property type="evidence" value="ECO:0007669"/>
    <property type="project" value="TreeGrafter"/>
</dbReference>
<dbReference type="InterPro" id="IPR001509">
    <property type="entry name" value="Epimerase_deHydtase"/>
</dbReference>
<evidence type="ECO:0000256" key="1">
    <source>
        <dbReference type="ARBA" id="ARBA00000014"/>
    </source>
</evidence>
<keyword evidence="9 23" id="KW-0813">Transport</keyword>
<evidence type="ECO:0000256" key="4">
    <source>
        <dbReference type="ARBA" id="ARBA00004141"/>
    </source>
</evidence>
<keyword evidence="17" id="KW-0119">Carbohydrate metabolism</keyword>
<comment type="subcellular location">
    <subcellularLocation>
        <location evidence="4">Membrane</location>
        <topology evidence="4">Multi-pass membrane protein</topology>
    </subcellularLocation>
</comment>
<dbReference type="Pfam" id="PF01370">
    <property type="entry name" value="Epimerase"/>
    <property type="match status" value="1"/>
</dbReference>
<dbReference type="PANTHER" id="PTHR43725:SF47">
    <property type="entry name" value="UDP-GLUCOSE 4-EPIMERASE"/>
    <property type="match status" value="1"/>
</dbReference>
<keyword evidence="14" id="KW-0915">Sodium</keyword>
<keyword evidence="16 24" id="KW-0472">Membrane</keyword>
<dbReference type="GO" id="GO:0033499">
    <property type="term" value="P:galactose catabolic process via UDP-galactose, Leloir pathway"/>
    <property type="evidence" value="ECO:0007669"/>
    <property type="project" value="TreeGrafter"/>
</dbReference>
<gene>
    <name evidence="26" type="primary">Gale</name>
    <name evidence="26" type="ORF">T4A_10791</name>
    <name evidence="27" type="ORF">T4D_16177</name>
</gene>
<dbReference type="EMBL" id="JYDT01000003">
    <property type="protein sequence ID" value="KRY93301.1"/>
    <property type="molecule type" value="Genomic_DNA"/>
</dbReference>
<comment type="similarity">
    <text evidence="6 23">Belongs to the amiloride-sensitive sodium channel (TC 1.A.6) family.</text>
</comment>
<feature type="transmembrane region" description="Helical" evidence="24">
    <location>
        <begin position="17"/>
        <end position="37"/>
    </location>
</feature>
<dbReference type="AlphaFoldDB" id="A0A0V1E7B0"/>
<comment type="catalytic activity">
    <reaction evidence="1">
        <text>UDP-N-acetyl-alpha-D-glucosamine = UDP-N-acetyl-alpha-D-galactosamine</text>
        <dbReference type="Rhea" id="RHEA:20517"/>
        <dbReference type="ChEBI" id="CHEBI:57705"/>
        <dbReference type="ChEBI" id="CHEBI:67138"/>
        <dbReference type="EC" id="5.1.3.7"/>
    </reaction>
</comment>
<keyword evidence="20" id="KW-0413">Isomerase</keyword>
<evidence type="ECO:0000313" key="27">
    <source>
        <dbReference type="EMBL" id="KRY93301.1"/>
    </source>
</evidence>
<dbReference type="InterPro" id="IPR036291">
    <property type="entry name" value="NAD(P)-bd_dom_sf"/>
</dbReference>
<evidence type="ECO:0000256" key="3">
    <source>
        <dbReference type="ARBA" id="ARBA00001911"/>
    </source>
</evidence>
<evidence type="ECO:0000256" key="8">
    <source>
        <dbReference type="ARBA" id="ARBA00013189"/>
    </source>
</evidence>
<dbReference type="EC" id="5.1.3.7" evidence="7"/>
<dbReference type="SUPFAM" id="SSF51735">
    <property type="entry name" value="NAD(P)-binding Rossmann-fold domains"/>
    <property type="match status" value="1"/>
</dbReference>
<dbReference type="EMBL" id="JYDR01000086">
    <property type="protein sequence ID" value="KRY69680.1"/>
    <property type="molecule type" value="Genomic_DNA"/>
</dbReference>
<name>A0A0V1E7B0_TRIPS</name>
<dbReference type="GO" id="GO:0016020">
    <property type="term" value="C:membrane"/>
    <property type="evidence" value="ECO:0007669"/>
    <property type="project" value="UniProtKB-SubCell"/>
</dbReference>
<evidence type="ECO:0000256" key="11">
    <source>
        <dbReference type="ARBA" id="ARBA00022692"/>
    </source>
</evidence>
<evidence type="ECO:0000259" key="25">
    <source>
        <dbReference type="Pfam" id="PF01370"/>
    </source>
</evidence>
<dbReference type="GO" id="GO:0005272">
    <property type="term" value="F:sodium channel activity"/>
    <property type="evidence" value="ECO:0007669"/>
    <property type="project" value="UniProtKB-KW"/>
</dbReference>
<evidence type="ECO:0000256" key="19">
    <source>
        <dbReference type="ARBA" id="ARBA00023201"/>
    </source>
</evidence>
<keyword evidence="13" id="KW-0520">NAD</keyword>
<evidence type="ECO:0000313" key="29">
    <source>
        <dbReference type="Proteomes" id="UP000054995"/>
    </source>
</evidence>
<reference evidence="28 29" key="1">
    <citation type="submission" date="2015-01" db="EMBL/GenBank/DDBJ databases">
        <title>Evolution of Trichinella species and genotypes.</title>
        <authorList>
            <person name="Korhonen P.K."/>
            <person name="Edoardo P."/>
            <person name="Giuseppe L.R."/>
            <person name="Gasser R.B."/>
        </authorList>
    </citation>
    <scope>NUCLEOTIDE SEQUENCE [LARGE SCALE GENOMIC DNA]</scope>
    <source>
        <strain evidence="26">ISS13</strain>
        <strain evidence="27">ISS470</strain>
    </source>
</reference>
<evidence type="ECO:0000256" key="5">
    <source>
        <dbReference type="ARBA" id="ARBA00004947"/>
    </source>
</evidence>
<feature type="domain" description="NAD-dependent epimerase/dehydratase" evidence="25">
    <location>
        <begin position="451"/>
        <end position="716"/>
    </location>
</feature>
<dbReference type="Proteomes" id="UP000054632">
    <property type="component" value="Unassembled WGS sequence"/>
</dbReference>
<dbReference type="Gene3D" id="3.90.25.10">
    <property type="entry name" value="UDP-galactose 4-epimerase, domain 1"/>
    <property type="match status" value="1"/>
</dbReference>
<comment type="caution">
    <text evidence="26">The sequence shown here is derived from an EMBL/GenBank/DDBJ whole genome shotgun (WGS) entry which is preliminary data.</text>
</comment>
<evidence type="ECO:0000256" key="20">
    <source>
        <dbReference type="ARBA" id="ARBA00023235"/>
    </source>
</evidence>
<evidence type="ECO:0000256" key="24">
    <source>
        <dbReference type="SAM" id="Phobius"/>
    </source>
</evidence>
<evidence type="ECO:0000256" key="9">
    <source>
        <dbReference type="ARBA" id="ARBA00022448"/>
    </source>
</evidence>
<evidence type="ECO:0000256" key="18">
    <source>
        <dbReference type="ARBA" id="ARBA00023180"/>
    </source>
</evidence>
<evidence type="ECO:0000313" key="26">
    <source>
        <dbReference type="EMBL" id="KRY69680.1"/>
    </source>
</evidence>
<dbReference type="NCBIfam" id="TIGR01179">
    <property type="entry name" value="galE"/>
    <property type="match status" value="1"/>
</dbReference>
<dbReference type="InterPro" id="IPR005886">
    <property type="entry name" value="UDP_G4E"/>
</dbReference>
<dbReference type="EC" id="5.1.3.2" evidence="8"/>
<evidence type="ECO:0000256" key="6">
    <source>
        <dbReference type="ARBA" id="ARBA00007193"/>
    </source>
</evidence>
<keyword evidence="17" id="KW-0299">Galactose metabolism</keyword>
<proteinExistence type="inferred from homology"/>
<keyword evidence="11 23" id="KW-0812">Transmembrane</keyword>
<dbReference type="OrthoDB" id="9402762at2759"/>
<evidence type="ECO:0000256" key="22">
    <source>
        <dbReference type="ARBA" id="ARBA00031827"/>
    </source>
</evidence>
<dbReference type="Pfam" id="PF00858">
    <property type="entry name" value="ASC"/>
    <property type="match status" value="1"/>
</dbReference>
<keyword evidence="12 24" id="KW-1133">Transmembrane helix</keyword>
<keyword evidence="18" id="KW-0325">Glycoprotein</keyword>
<organism evidence="26 28">
    <name type="scientific">Trichinella pseudospiralis</name>
    <name type="common">Parasitic roundworm</name>
    <dbReference type="NCBI Taxonomy" id="6337"/>
    <lineage>
        <taxon>Eukaryota</taxon>
        <taxon>Metazoa</taxon>
        <taxon>Ecdysozoa</taxon>
        <taxon>Nematoda</taxon>
        <taxon>Enoplea</taxon>
        <taxon>Dorylaimia</taxon>
        <taxon>Trichinellida</taxon>
        <taxon>Trichinellidae</taxon>
        <taxon>Trichinella</taxon>
    </lineage>
</organism>
<evidence type="ECO:0000256" key="7">
    <source>
        <dbReference type="ARBA" id="ARBA00013175"/>
    </source>
</evidence>
<dbReference type="InterPro" id="IPR001873">
    <property type="entry name" value="ENaC"/>
</dbReference>
<dbReference type="PRINTS" id="PR01713">
    <property type="entry name" value="NUCEPIMERASE"/>
</dbReference>
<evidence type="ECO:0000256" key="2">
    <source>
        <dbReference type="ARBA" id="ARBA00000083"/>
    </source>
</evidence>
<protein>
    <recommendedName>
        <fullName evidence="22">UDP-N-acetylglucosamine 4-epimerase</fullName>
        <ecNumber evidence="8">5.1.3.2</ecNumber>
        <ecNumber evidence="7">5.1.3.7</ecNumber>
    </recommendedName>
</protein>
<dbReference type="Proteomes" id="UP000054995">
    <property type="component" value="Unassembled WGS sequence"/>
</dbReference>
<keyword evidence="10 23" id="KW-0894">Sodium channel</keyword>
<evidence type="ECO:0000256" key="23">
    <source>
        <dbReference type="RuleBase" id="RU000679"/>
    </source>
</evidence>
<dbReference type="GO" id="GO:0003974">
    <property type="term" value="F:UDP-N-acetylglucosamine 4-epimerase activity"/>
    <property type="evidence" value="ECO:0007669"/>
    <property type="project" value="UniProtKB-EC"/>
</dbReference>
<dbReference type="GO" id="GO:0003978">
    <property type="term" value="F:UDP-glucose 4-epimerase activity"/>
    <property type="evidence" value="ECO:0007669"/>
    <property type="project" value="UniProtKB-EC"/>
</dbReference>
<evidence type="ECO:0000256" key="14">
    <source>
        <dbReference type="ARBA" id="ARBA00023053"/>
    </source>
</evidence>
<keyword evidence="19 23" id="KW-0739">Sodium transport</keyword>
<dbReference type="NCBIfam" id="NF007956">
    <property type="entry name" value="PRK10675.1"/>
    <property type="match status" value="1"/>
</dbReference>
<evidence type="ECO:0000256" key="10">
    <source>
        <dbReference type="ARBA" id="ARBA00022461"/>
    </source>
</evidence>
<keyword evidence="21 23" id="KW-0407">Ion channel</keyword>
<feature type="transmembrane region" description="Helical" evidence="24">
    <location>
        <begin position="389"/>
        <end position="410"/>
    </location>
</feature>
<evidence type="ECO:0000256" key="13">
    <source>
        <dbReference type="ARBA" id="ARBA00023027"/>
    </source>
</evidence>
<dbReference type="PANTHER" id="PTHR43725">
    <property type="entry name" value="UDP-GLUCOSE 4-EPIMERASE"/>
    <property type="match status" value="1"/>
</dbReference>
<accession>A0A0V1E7B0</accession>
<keyword evidence="29" id="KW-1185">Reference proteome</keyword>
<evidence type="ECO:0000256" key="15">
    <source>
        <dbReference type="ARBA" id="ARBA00023065"/>
    </source>
</evidence>
<sequence>MGSANTWYSSLSLTERLLWAAVFFIATGFILYCWTAIDWTFSDNGTGTTLLHVKKQSMHFPPILLCTRQPFNLKYIRQDPMFNNRFEKYAEKLISFSSAVKIQDLAGNEIEKLEKLYSTSFNKTHDRQTEVNCFLPSDHFLKCIQIIKNVTSGSEILDVSSFCQNSSTLITGFLNPCTVIFPSEQKIPSDLGALKIELELQKEQLTVSPAEFSGFEIYVGDLTTEEPFLPKITLKNNQAASLKLEIIEYISSVSSNDFEKNGQALFKIQTLKYCVYQSIKDECNCVLPFICTKPDDSISVPLCTVNDYKNCTTSLGTNTLEIINHFDQFQMPCLMKESNVNDIQFNCIATRLPDIDAQTLRYRATFSIYYDHFDYFQIKEAQVDSIKIFIFYGTPLAVVTALLLITVIIVETLKSVLKYNMVQRVGKRPYSDDNSETSVTSLYTMPTRKTILVTGAGGFIGSHVVLELLENNYAVIAIDSFDNCVRDDRYPVSLKRVMELTGKKLRFYDADVLSKETLLEIFKQHRIDSVMHFAGLKAVGESISKPLEYYWSNVGGALTLLRAMKEEHIKNLIFSSSATVYGPPKQLPINEEQVIGCGLTNPYGRSKFFIEQILEDFHVANTEWNIISLRYFNPVGAHPSGLIGEDPTSMPNNLMPNISKAAAGKIPALRIFGNDYDTVDGTGVRDYIHVVDLAKGHVAALQKLNENVGYKVYNLGNGKGYSVLQLVEQFERSCGRKIPYVIENRRPGDLAEIYCDNTLARNELNWTPKYDLQQMCVDTWNWQQKNPDGYVSSEMES</sequence>
<dbReference type="Gene3D" id="3.40.50.720">
    <property type="entry name" value="NAD(P)-binding Rossmann-like Domain"/>
    <property type="match status" value="1"/>
</dbReference>
<evidence type="ECO:0000256" key="16">
    <source>
        <dbReference type="ARBA" id="ARBA00023136"/>
    </source>
</evidence>
<comment type="cofactor">
    <cofactor evidence="3">
        <name>NAD(+)</name>
        <dbReference type="ChEBI" id="CHEBI:57540"/>
    </cofactor>
</comment>
<evidence type="ECO:0000256" key="12">
    <source>
        <dbReference type="ARBA" id="ARBA00022989"/>
    </source>
</evidence>